<dbReference type="Gene3D" id="3.40.50.300">
    <property type="entry name" value="P-loop containing nucleotide triphosphate hydrolases"/>
    <property type="match status" value="2"/>
</dbReference>
<comment type="caution">
    <text evidence="3">The sequence shown here is derived from an EMBL/GenBank/DDBJ whole genome shotgun (WGS) entry which is preliminary data.</text>
</comment>
<dbReference type="PANTHER" id="PTHR43581:SF4">
    <property type="entry name" value="ATP_GTP PHOSPHATASE"/>
    <property type="match status" value="1"/>
</dbReference>
<dbReference type="RefSeq" id="WP_344774752.1">
    <property type="nucleotide sequence ID" value="NZ_BAABBX010000008.1"/>
</dbReference>
<dbReference type="InterPro" id="IPR041685">
    <property type="entry name" value="AAA_GajA/Old/RecF-like"/>
</dbReference>
<dbReference type="SUPFAM" id="SSF52540">
    <property type="entry name" value="P-loop containing nucleoside triphosphate hydrolases"/>
    <property type="match status" value="2"/>
</dbReference>
<gene>
    <name evidence="3" type="ORF">GCM10022288_11470</name>
</gene>
<protein>
    <recommendedName>
        <fullName evidence="5">AAA+ ATPase domain-containing protein</fullName>
    </recommendedName>
</protein>
<dbReference type="InterPro" id="IPR038729">
    <property type="entry name" value="Rad50/SbcC_AAA"/>
</dbReference>
<accession>A0ABP8ANS7</accession>
<dbReference type="Pfam" id="PF13175">
    <property type="entry name" value="AAA_15"/>
    <property type="match status" value="1"/>
</dbReference>
<dbReference type="Pfam" id="PF13476">
    <property type="entry name" value="AAA_23"/>
    <property type="match status" value="1"/>
</dbReference>
<name>A0ABP8ANS7_9MICO</name>
<evidence type="ECO:0000259" key="2">
    <source>
        <dbReference type="Pfam" id="PF13476"/>
    </source>
</evidence>
<organism evidence="3 4">
    <name type="scientific">Gryllotalpicola kribbensis</name>
    <dbReference type="NCBI Taxonomy" id="993084"/>
    <lineage>
        <taxon>Bacteria</taxon>
        <taxon>Bacillati</taxon>
        <taxon>Actinomycetota</taxon>
        <taxon>Actinomycetes</taxon>
        <taxon>Micrococcales</taxon>
        <taxon>Microbacteriaceae</taxon>
        <taxon>Gryllotalpicola</taxon>
    </lineage>
</organism>
<proteinExistence type="predicted"/>
<dbReference type="InterPro" id="IPR051396">
    <property type="entry name" value="Bact_Antivir_Def_Nuclease"/>
</dbReference>
<dbReference type="EMBL" id="BAABBX010000008">
    <property type="protein sequence ID" value="GAA4187023.1"/>
    <property type="molecule type" value="Genomic_DNA"/>
</dbReference>
<evidence type="ECO:0000259" key="1">
    <source>
        <dbReference type="Pfam" id="PF13175"/>
    </source>
</evidence>
<feature type="domain" description="Rad50/SbcC-type AAA" evidence="2">
    <location>
        <begin position="5"/>
        <end position="58"/>
    </location>
</feature>
<evidence type="ECO:0008006" key="5">
    <source>
        <dbReference type="Google" id="ProtNLM"/>
    </source>
</evidence>
<dbReference type="Proteomes" id="UP001500213">
    <property type="component" value="Unassembled WGS sequence"/>
</dbReference>
<feature type="domain" description="Endonuclease GajA/Old nuclease/RecF-like AAA" evidence="1">
    <location>
        <begin position="316"/>
        <end position="360"/>
    </location>
</feature>
<dbReference type="CDD" id="cd00267">
    <property type="entry name" value="ABC_ATPase"/>
    <property type="match status" value="1"/>
</dbReference>
<dbReference type="InterPro" id="IPR027417">
    <property type="entry name" value="P-loop_NTPase"/>
</dbReference>
<keyword evidence="4" id="KW-1185">Reference proteome</keyword>
<evidence type="ECO:0000313" key="4">
    <source>
        <dbReference type="Proteomes" id="UP001500213"/>
    </source>
</evidence>
<dbReference type="PANTHER" id="PTHR43581">
    <property type="entry name" value="ATP/GTP PHOSPHATASE"/>
    <property type="match status" value="1"/>
</dbReference>
<sequence>MHLKRIRIEGYRASAAASITCELSGRFSLILGANGAGKTTINEGIALAHPRRFPSLPPIDANALGNPPRSVQVEYAYEAEESDEGAFGRFRKRQGLGAPKWSRPLERSLGRVRAGTSLESASEYEGIRLVHLPALRNPVDDLSRRDARILLELLRADERRHPETGGLRALRGQAAAMLSAITSHQLVKNVEDRIAQNLRTISGGVQAHHAFVGTQQVDDAYLARVFELLLAILPERGAAKRLEASSLGYVNLLHIAVTLAGIPDAGTIPLPGSEIAGTESDLPQDPVADARERLAAADAAADADADSFYPQLFHATVLIEEPEAHLHPQLQFGLIRYLRKLVQERPDIQVIVTTHSPELAAACEPEELVIVRRNADGTSVARRMADVPLPSALKKRLFQQTRLHLDATRSSALFGDRVLVVEGVTEATLLRILGHAWAGDDELRTGFVDSLAILPLGHKVGEWPIRLLATPGHELVTRIAALADTDRRGDPLPDPSPPAWHGQLDSTSARFFWSRPTLEPSLVAGNEVIVAQAFDEAGATKPNPITAQTVDAAFRAQPGAKGEFALALARIMDASPATVAVPLHIVEMFDWLYGAPASQSDEAADPDGW</sequence>
<evidence type="ECO:0000313" key="3">
    <source>
        <dbReference type="EMBL" id="GAA4187023.1"/>
    </source>
</evidence>
<reference evidence="4" key="1">
    <citation type="journal article" date="2019" name="Int. J. Syst. Evol. Microbiol.">
        <title>The Global Catalogue of Microorganisms (GCM) 10K type strain sequencing project: providing services to taxonomists for standard genome sequencing and annotation.</title>
        <authorList>
            <consortium name="The Broad Institute Genomics Platform"/>
            <consortium name="The Broad Institute Genome Sequencing Center for Infectious Disease"/>
            <person name="Wu L."/>
            <person name="Ma J."/>
        </authorList>
    </citation>
    <scope>NUCLEOTIDE SEQUENCE [LARGE SCALE GENOMIC DNA]</scope>
    <source>
        <strain evidence="4">JCM 17593</strain>
    </source>
</reference>